<feature type="domain" description="GDPGP1-like C-terminal" evidence="13">
    <location>
        <begin position="244"/>
        <end position="381"/>
    </location>
</feature>
<dbReference type="GO" id="GO:0080048">
    <property type="term" value="F:GDP-D-glucose phosphorylase activity"/>
    <property type="evidence" value="ECO:0007669"/>
    <property type="project" value="UniProtKB-EC"/>
</dbReference>
<dbReference type="InterPro" id="IPR026506">
    <property type="entry name" value="GDPGP"/>
</dbReference>
<dbReference type="GO" id="GO:0006006">
    <property type="term" value="P:glucose metabolic process"/>
    <property type="evidence" value="ECO:0007669"/>
    <property type="project" value="Ensembl"/>
</dbReference>
<comment type="catalytic activity">
    <reaction evidence="1">
        <text>GDP-alpha-D-glucose + phosphate = alpha-D-glucose 1-phosphate + GDP + H(+)</text>
        <dbReference type="Rhea" id="RHEA:30387"/>
        <dbReference type="ChEBI" id="CHEBI:15378"/>
        <dbReference type="ChEBI" id="CHEBI:43474"/>
        <dbReference type="ChEBI" id="CHEBI:58189"/>
        <dbReference type="ChEBI" id="CHEBI:58601"/>
        <dbReference type="ChEBI" id="CHEBI:62230"/>
        <dbReference type="EC" id="2.7.7.78"/>
    </reaction>
</comment>
<dbReference type="GeneID" id="114904159"/>
<evidence type="ECO:0000313" key="16">
    <source>
        <dbReference type="Proteomes" id="UP000694561"/>
    </source>
</evidence>
<keyword evidence="10" id="KW-0548">Nucleotidyltransferase</keyword>
<keyword evidence="9" id="KW-0808">Transferase</keyword>
<gene>
    <name evidence="15" type="primary">GDPGP1</name>
</gene>
<dbReference type="AlphaFoldDB" id="A0A8C6B872"/>
<proteinExistence type="inferred from homology"/>
<reference evidence="15" key="2">
    <citation type="submission" date="2025-09" db="UniProtKB">
        <authorList>
            <consortium name="Ensembl"/>
        </authorList>
    </citation>
    <scope>IDENTIFICATION</scope>
</reference>
<dbReference type="Pfam" id="PF26216">
    <property type="entry name" value="GDPGP1_C"/>
    <property type="match status" value="1"/>
</dbReference>
<dbReference type="RefSeq" id="XP_029093521.1">
    <property type="nucleotide sequence ID" value="XM_029237688.1"/>
</dbReference>
<dbReference type="InterPro" id="IPR058866">
    <property type="entry name" value="GDPGP1_N"/>
</dbReference>
<dbReference type="InterPro" id="IPR058865">
    <property type="entry name" value="GDPGP1_C"/>
</dbReference>
<keyword evidence="11" id="KW-0547">Nucleotide-binding</keyword>
<feature type="domain" description="GDPGP1-like N-terminal" evidence="14">
    <location>
        <begin position="58"/>
        <end position="223"/>
    </location>
</feature>
<comment type="similarity">
    <text evidence="4">Belongs to the GDPGP1 family.</text>
</comment>
<reference evidence="15" key="1">
    <citation type="submission" date="2025-08" db="UniProtKB">
        <authorList>
            <consortium name="Ensembl"/>
        </authorList>
    </citation>
    <scope>IDENTIFICATION</scope>
</reference>
<dbReference type="Ensembl" id="ENSMMNT00015011768.1">
    <property type="protein sequence ID" value="ENSMMNP00015010750.1"/>
    <property type="gene ID" value="ENSMMNG00015007983.1"/>
</dbReference>
<dbReference type="GO" id="GO:0000166">
    <property type="term" value="F:nucleotide binding"/>
    <property type="evidence" value="ECO:0007669"/>
    <property type="project" value="UniProtKB-KW"/>
</dbReference>
<protein>
    <recommendedName>
        <fullName evidence="6">GDP-D-glucose phosphorylase 1</fullName>
        <ecNumber evidence="5">2.7.7.78</ecNumber>
    </recommendedName>
</protein>
<dbReference type="PANTHER" id="PTHR20884">
    <property type="entry name" value="GDP-D-GLUCOSE PHOSPHORYLASE 1"/>
    <property type="match status" value="1"/>
</dbReference>
<evidence type="ECO:0000256" key="11">
    <source>
        <dbReference type="ARBA" id="ARBA00022741"/>
    </source>
</evidence>
<evidence type="ECO:0000256" key="3">
    <source>
        <dbReference type="ARBA" id="ARBA00004496"/>
    </source>
</evidence>
<organism evidence="15 16">
    <name type="scientific">Monodon monoceros</name>
    <name type="common">Narwhal</name>
    <name type="synonym">Ceratodon monodon</name>
    <dbReference type="NCBI Taxonomy" id="40151"/>
    <lineage>
        <taxon>Eukaryota</taxon>
        <taxon>Metazoa</taxon>
        <taxon>Chordata</taxon>
        <taxon>Craniata</taxon>
        <taxon>Vertebrata</taxon>
        <taxon>Euteleostomi</taxon>
        <taxon>Mammalia</taxon>
        <taxon>Eutheria</taxon>
        <taxon>Laurasiatheria</taxon>
        <taxon>Artiodactyla</taxon>
        <taxon>Whippomorpha</taxon>
        <taxon>Cetacea</taxon>
        <taxon>Odontoceti</taxon>
        <taxon>Monodontidae</taxon>
        <taxon>Monodon</taxon>
    </lineage>
</organism>
<sequence>MAIPHGSNETSYLLPPNSEDWGGHGIPDFVYGQKELVPEGIQWPRSGPSLLDTLPLSRFDSALCLAWRQRMELGLFRYCLGELQTQILPGAVGFVAQLNVERGVQRRSPQNIRSVRQAFDPEQFNFNQIRPGEVLFRLHREPDLPSAALQQDDILVVINVSPLEWGHVLLVPEPTRGLPQRLLPGALEAGVEAVLLSSHPGFRVGFNSLGGLASVNHLHLHGYYLAHRLPVEGAPSKPLDPGGRLHLLQDLPAPGFLFYTSGPGPDLEALISRVCRATDYLADHEIAHNLFVTRGAPPGKTSSSSALTGVRVILWARKSSFGIKKGEAFNVALCELAGHLPVKTSQDFSSLTEAAALAVIRDCLLPPAQAGEVQAALVALIAKEEQ</sequence>
<evidence type="ECO:0000313" key="15">
    <source>
        <dbReference type="Ensembl" id="ENSMMNP00015010750.1"/>
    </source>
</evidence>
<evidence type="ECO:0000256" key="1">
    <source>
        <dbReference type="ARBA" id="ARBA00000063"/>
    </source>
</evidence>
<evidence type="ECO:0000256" key="2">
    <source>
        <dbReference type="ARBA" id="ARBA00003049"/>
    </source>
</evidence>
<dbReference type="Proteomes" id="UP000694561">
    <property type="component" value="Unplaced"/>
</dbReference>
<evidence type="ECO:0000256" key="7">
    <source>
        <dbReference type="ARBA" id="ARBA00022490"/>
    </source>
</evidence>
<keyword evidence="8" id="KW-0344">Guanine-nucleotide releasing factor</keyword>
<dbReference type="GO" id="GO:0006950">
    <property type="term" value="P:response to stress"/>
    <property type="evidence" value="ECO:0007669"/>
    <property type="project" value="Ensembl"/>
</dbReference>
<evidence type="ECO:0000256" key="8">
    <source>
        <dbReference type="ARBA" id="ARBA00022658"/>
    </source>
</evidence>
<comment type="subcellular location">
    <subcellularLocation>
        <location evidence="3">Cytoplasm</location>
    </subcellularLocation>
</comment>
<dbReference type="GO" id="GO:0016787">
    <property type="term" value="F:hydrolase activity"/>
    <property type="evidence" value="ECO:0007669"/>
    <property type="project" value="UniProtKB-KW"/>
</dbReference>
<evidence type="ECO:0000256" key="5">
    <source>
        <dbReference type="ARBA" id="ARBA00012507"/>
    </source>
</evidence>
<evidence type="ECO:0000256" key="9">
    <source>
        <dbReference type="ARBA" id="ARBA00022679"/>
    </source>
</evidence>
<evidence type="ECO:0000256" key="6">
    <source>
        <dbReference type="ARBA" id="ARBA00018857"/>
    </source>
</evidence>
<dbReference type="GO" id="GO:0005085">
    <property type="term" value="F:guanyl-nucleotide exchange factor activity"/>
    <property type="evidence" value="ECO:0007669"/>
    <property type="project" value="UniProtKB-KW"/>
</dbReference>
<keyword evidence="16" id="KW-1185">Reference proteome</keyword>
<evidence type="ECO:0000256" key="4">
    <source>
        <dbReference type="ARBA" id="ARBA00006451"/>
    </source>
</evidence>
<comment type="function">
    <text evidence="2">Specific and highly efficient GDP-D-glucose phosphorylase regulating the levels of GDP-D-glucose in cells.</text>
</comment>
<dbReference type="GO" id="GO:0005737">
    <property type="term" value="C:cytoplasm"/>
    <property type="evidence" value="ECO:0007669"/>
    <property type="project" value="UniProtKB-SubCell"/>
</dbReference>
<dbReference type="GeneTree" id="ENSGT00390000016718"/>
<name>A0A8C6B872_MONMO</name>
<dbReference type="Pfam" id="PF26217">
    <property type="entry name" value="GDPGP1_N"/>
    <property type="match status" value="1"/>
</dbReference>
<evidence type="ECO:0000256" key="10">
    <source>
        <dbReference type="ARBA" id="ARBA00022695"/>
    </source>
</evidence>
<dbReference type="EC" id="2.7.7.78" evidence="5"/>
<keyword evidence="12" id="KW-0378">Hydrolase</keyword>
<dbReference type="PANTHER" id="PTHR20884:SF8">
    <property type="entry name" value="GDP-D-GLUCOSE PHOSPHORYLASE 1"/>
    <property type="match status" value="1"/>
</dbReference>
<keyword evidence="7" id="KW-0963">Cytoplasm</keyword>
<evidence type="ECO:0000259" key="14">
    <source>
        <dbReference type="Pfam" id="PF26217"/>
    </source>
</evidence>
<dbReference type="OrthoDB" id="417175at2759"/>
<dbReference type="CTD" id="390637"/>
<accession>A0A8C6B872</accession>
<evidence type="ECO:0000256" key="12">
    <source>
        <dbReference type="ARBA" id="ARBA00022801"/>
    </source>
</evidence>
<evidence type="ECO:0000259" key="13">
    <source>
        <dbReference type="Pfam" id="PF26216"/>
    </source>
</evidence>